<dbReference type="AlphaFoldDB" id="A0A9X4MZ77"/>
<dbReference type="RefSeq" id="WP_304420761.1">
    <property type="nucleotide sequence ID" value="NZ_JANCMU010000004.1"/>
</dbReference>
<organism evidence="1 2">
    <name type="scientific">Profundicola chukchiensis</name>
    <dbReference type="NCBI Taxonomy" id="2961959"/>
    <lineage>
        <taxon>Bacteria</taxon>
        <taxon>Pseudomonadati</taxon>
        <taxon>Bacteroidota</taxon>
        <taxon>Flavobacteriia</taxon>
        <taxon>Flavobacteriales</taxon>
        <taxon>Weeksellaceae</taxon>
        <taxon>Profundicola</taxon>
    </lineage>
</organism>
<gene>
    <name evidence="1" type="ORF">NMK71_07945</name>
</gene>
<evidence type="ECO:0000313" key="2">
    <source>
        <dbReference type="Proteomes" id="UP001152599"/>
    </source>
</evidence>
<keyword evidence="2" id="KW-1185">Reference proteome</keyword>
<proteinExistence type="predicted"/>
<dbReference type="InterPro" id="IPR011050">
    <property type="entry name" value="Pectin_lyase_fold/virulence"/>
</dbReference>
<evidence type="ECO:0008006" key="3">
    <source>
        <dbReference type="Google" id="ProtNLM"/>
    </source>
</evidence>
<dbReference type="Gene3D" id="2.160.20.10">
    <property type="entry name" value="Single-stranded right-handed beta-helix, Pectin lyase-like"/>
    <property type="match status" value="1"/>
</dbReference>
<sequence length="470" mass="52489">MPKFGYTNPLVFLITILILTSAMSCRKDLDFESNPNIALQFSKDTIFLDTIFTQSNSETYLLKVYNPSNDDISLSNIYLNQRENSNFRINVDGMPGFEFSEVPLRAKDSLMVFVEVAMHQANNRMIEEDELIFSDSQQEVKLLAMIEDAIYHYPNEGEDFIQINQDTEWDNNKSHVVYGTLKVDNAALNIAAGAKLYFHNNSGMLVENGGSLNLNGTIDNPVLMRGDRHDARYDSLPKQWHEVKLKNANLNANYTIIKGGKNGFNLENSSANIENTQIYNMSSSGIFAKNANIIGKNLVIADAGDASLNVEKGGNYEFYFSTFANVWKTGLVGINGPNVPAYLSNYTEDEDGNESYAALNAIFGNCIFYGRYPNGVYLDEKEDAGFNTSFDHCFIKNENTDEINYATHPSFINPLTGNPMFVSSIFSQQDLRLQEESPAKNVGNSAFNSQAPKDIKGVLRGQNPNIGAYE</sequence>
<name>A0A9X4MZ77_9FLAO</name>
<protein>
    <recommendedName>
        <fullName evidence="3">Right handed beta helix region</fullName>
    </recommendedName>
</protein>
<dbReference type="PROSITE" id="PS51257">
    <property type="entry name" value="PROKAR_LIPOPROTEIN"/>
    <property type="match status" value="1"/>
</dbReference>
<reference evidence="1" key="1">
    <citation type="submission" date="2022-07" db="EMBL/GenBank/DDBJ databases">
        <title>Description and genome-wide analysis of Profundicola chukchiensis gen. nov., sp. nov., marine bacteria isolated from bottom sediments of the Chukchi Sea.</title>
        <authorList>
            <person name="Romanenko L."/>
            <person name="Otstavnykh N."/>
            <person name="Kurilenko V."/>
            <person name="Eremeev V."/>
            <person name="Velansky P."/>
            <person name="Mikhailov V."/>
            <person name="Isaeva M."/>
        </authorList>
    </citation>
    <scope>NUCLEOTIDE SEQUENCE</scope>
    <source>
        <strain evidence="1">KMM 9713</strain>
    </source>
</reference>
<dbReference type="Proteomes" id="UP001152599">
    <property type="component" value="Unassembled WGS sequence"/>
</dbReference>
<dbReference type="InterPro" id="IPR012334">
    <property type="entry name" value="Pectin_lyas_fold"/>
</dbReference>
<comment type="caution">
    <text evidence="1">The sequence shown here is derived from an EMBL/GenBank/DDBJ whole genome shotgun (WGS) entry which is preliminary data.</text>
</comment>
<dbReference type="EMBL" id="JANCMU010000004">
    <property type="protein sequence ID" value="MDG4946342.1"/>
    <property type="molecule type" value="Genomic_DNA"/>
</dbReference>
<accession>A0A9X4MZ77</accession>
<evidence type="ECO:0000313" key="1">
    <source>
        <dbReference type="EMBL" id="MDG4946342.1"/>
    </source>
</evidence>
<dbReference type="SUPFAM" id="SSF51126">
    <property type="entry name" value="Pectin lyase-like"/>
    <property type="match status" value="1"/>
</dbReference>